<dbReference type="Proteomes" id="UP000177382">
    <property type="component" value="Unassembled WGS sequence"/>
</dbReference>
<feature type="transmembrane region" description="Helical" evidence="1">
    <location>
        <begin position="416"/>
        <end position="436"/>
    </location>
</feature>
<feature type="transmembrane region" description="Helical" evidence="1">
    <location>
        <begin position="34"/>
        <end position="54"/>
    </location>
</feature>
<evidence type="ECO:0000259" key="2">
    <source>
        <dbReference type="Pfam" id="PF13231"/>
    </source>
</evidence>
<keyword evidence="1" id="KW-0812">Transmembrane</keyword>
<proteinExistence type="predicted"/>
<feature type="transmembrane region" description="Helical" evidence="1">
    <location>
        <begin position="291"/>
        <end position="309"/>
    </location>
</feature>
<feature type="transmembrane region" description="Helical" evidence="1">
    <location>
        <begin position="383"/>
        <end position="404"/>
    </location>
</feature>
<feature type="domain" description="Glycosyltransferase RgtA/B/C/D-like" evidence="2">
    <location>
        <begin position="190"/>
        <end position="300"/>
    </location>
</feature>
<name>A0A1F7XKJ5_9BACT</name>
<sequence>MQVLLIFILIVVFGYLFSSLIIKDLPLAERGGLSYLLGMGLITLLIFFFSWAGIKITATSIIAIVSGLISLLFFVLVLLKRKIEIRLPNVQRIFIELSWFEKIICLVIGVIFSLSLLIALYYPVYVWDALALYDFTAKIVAQTGYFVQIANQYFYFAQYPLLVPLGHTIVYLFGGSNPQFIYSLYFFSFAAIFYSVIRKGASRPAALFATLLLVTTPALFAHSTFAYTNLPYTAFYVIGIIYLYIAVTRNRPDYLLMSSLLVGLSTWARSAEPLWLAEILIVLIYAVRKKSIYSALIFLVPFFIIQQPWNIFQARLYGPTLSTAGQISLIPAILSTGVDFKRIWDVSLYVYRNVVQSWGPILAIFLIAVFFDIKNWITRKNLIMLLIILANFMTIYTGTYLFSIRFQEWKDIPDSAIRMSMFFPPLMIYYISLVLGKVSPKDK</sequence>
<feature type="transmembrane region" description="Helical" evidence="1">
    <location>
        <begin position="180"/>
        <end position="197"/>
    </location>
</feature>
<gene>
    <name evidence="3" type="ORF">A2V97_00875</name>
</gene>
<keyword evidence="1" id="KW-1133">Transmembrane helix</keyword>
<evidence type="ECO:0000256" key="1">
    <source>
        <dbReference type="SAM" id="Phobius"/>
    </source>
</evidence>
<keyword evidence="1" id="KW-0472">Membrane</keyword>
<dbReference type="InterPro" id="IPR038731">
    <property type="entry name" value="RgtA/B/C-like"/>
</dbReference>
<protein>
    <recommendedName>
        <fullName evidence="2">Glycosyltransferase RgtA/B/C/D-like domain-containing protein</fullName>
    </recommendedName>
</protein>
<feature type="transmembrane region" description="Helical" evidence="1">
    <location>
        <begin position="99"/>
        <end position="124"/>
    </location>
</feature>
<feature type="transmembrane region" description="Helical" evidence="1">
    <location>
        <begin position="354"/>
        <end position="371"/>
    </location>
</feature>
<evidence type="ECO:0000313" key="4">
    <source>
        <dbReference type="Proteomes" id="UP000177382"/>
    </source>
</evidence>
<dbReference type="STRING" id="1802485.A2V97_00875"/>
<accession>A0A1F7XKJ5</accession>
<feature type="transmembrane region" description="Helical" evidence="1">
    <location>
        <begin position="204"/>
        <end position="223"/>
    </location>
</feature>
<dbReference type="AlphaFoldDB" id="A0A1F7XKJ5"/>
<feature type="transmembrane region" description="Helical" evidence="1">
    <location>
        <begin position="60"/>
        <end position="79"/>
    </location>
</feature>
<dbReference type="Pfam" id="PF13231">
    <property type="entry name" value="PMT_2"/>
    <property type="match status" value="1"/>
</dbReference>
<feature type="transmembrane region" description="Helical" evidence="1">
    <location>
        <begin position="6"/>
        <end position="22"/>
    </location>
</feature>
<reference evidence="3 4" key="1">
    <citation type="journal article" date="2016" name="Nat. Commun.">
        <title>Thousands of microbial genomes shed light on interconnected biogeochemical processes in an aquifer system.</title>
        <authorList>
            <person name="Anantharaman K."/>
            <person name="Brown C.T."/>
            <person name="Hug L.A."/>
            <person name="Sharon I."/>
            <person name="Castelle C.J."/>
            <person name="Probst A.J."/>
            <person name="Thomas B.C."/>
            <person name="Singh A."/>
            <person name="Wilkins M.J."/>
            <person name="Karaoz U."/>
            <person name="Brodie E.L."/>
            <person name="Williams K.H."/>
            <person name="Hubbard S.S."/>
            <person name="Banfield J.F."/>
        </authorList>
    </citation>
    <scope>NUCLEOTIDE SEQUENCE [LARGE SCALE GENOMIC DNA]</scope>
</reference>
<feature type="transmembrane region" description="Helical" evidence="1">
    <location>
        <begin position="229"/>
        <end position="247"/>
    </location>
</feature>
<organism evidence="3 4">
    <name type="scientific">Candidatus Woesebacteria bacterium RBG_16_42_24</name>
    <dbReference type="NCBI Taxonomy" id="1802485"/>
    <lineage>
        <taxon>Bacteria</taxon>
        <taxon>Candidatus Woeseibacteriota</taxon>
    </lineage>
</organism>
<dbReference type="EMBL" id="MGFX01000002">
    <property type="protein sequence ID" value="OGM15582.1"/>
    <property type="molecule type" value="Genomic_DNA"/>
</dbReference>
<comment type="caution">
    <text evidence="3">The sequence shown here is derived from an EMBL/GenBank/DDBJ whole genome shotgun (WGS) entry which is preliminary data.</text>
</comment>
<evidence type="ECO:0000313" key="3">
    <source>
        <dbReference type="EMBL" id="OGM15582.1"/>
    </source>
</evidence>